<dbReference type="Gene3D" id="3.40.1610.10">
    <property type="entry name" value="CV3147-like domain"/>
    <property type="match status" value="1"/>
</dbReference>
<evidence type="ECO:0000313" key="5">
    <source>
        <dbReference type="Proteomes" id="UP000253094"/>
    </source>
</evidence>
<dbReference type="OrthoDB" id="3170437at2"/>
<dbReference type="Gene3D" id="2.40.390.10">
    <property type="entry name" value="CV3147-like"/>
    <property type="match status" value="1"/>
</dbReference>
<dbReference type="Proteomes" id="UP000253094">
    <property type="component" value="Unassembled WGS sequence"/>
</dbReference>
<dbReference type="Pfam" id="PF06032">
    <property type="entry name" value="S-Me-THD_N"/>
    <property type="match status" value="1"/>
</dbReference>
<evidence type="ECO:0000259" key="3">
    <source>
        <dbReference type="Pfam" id="PF20906"/>
    </source>
</evidence>
<dbReference type="InterPro" id="IPR048350">
    <property type="entry name" value="S-Me-THD-like_C"/>
</dbReference>
<accession>A0A367FSD7</accession>
<sequence>MGHLARGATLLGSGGGGQTDAAARLLLRVLGGGRVSLLSGDELGEGHVVPVGIVGAVSVFTERLPSGGEWAHVLAAVAGRTGIRPAGLMSIEAGGVNGVIVFAAAAELGLPVVDADLQGRALPRLDQMSAAALGEPLTPLAIGDAGGRLLVLDGLSAPAAERVVRAALSEFGGWAAIALRPIPVARLHSLAIVGSLSRALRLGARHAAWTRTADAREMAASLGARVLVTGRVVEVVRHRAATGFGRGSVIIRADRGGTLVRLEMENEYLLALVDGLPVASTPDILCVLDRAGGLPVSCDTVRGGAEVVALHLPGPPFWWRPEVLHAVAPRAFGLDTDPVAPPLDHGRSETGPCDHSPARP</sequence>
<dbReference type="InterPro" id="IPR010318">
    <property type="entry name" value="S-Me-THD_N"/>
</dbReference>
<comment type="caution">
    <text evidence="4">The sequence shown here is derived from an EMBL/GenBank/DDBJ whole genome shotgun (WGS) entry which is preliminary data.</text>
</comment>
<evidence type="ECO:0000256" key="1">
    <source>
        <dbReference type="SAM" id="MobiDB-lite"/>
    </source>
</evidence>
<evidence type="ECO:0000313" key="4">
    <source>
        <dbReference type="EMBL" id="RCG33343.1"/>
    </source>
</evidence>
<feature type="domain" description="S-Me-THD N-terminal" evidence="2">
    <location>
        <begin position="3"/>
        <end position="153"/>
    </location>
</feature>
<dbReference type="Pfam" id="PF20906">
    <property type="entry name" value="S-Me-THD_C"/>
    <property type="match status" value="1"/>
</dbReference>
<dbReference type="EMBL" id="QOIL01000001">
    <property type="protein sequence ID" value="RCG33343.1"/>
    <property type="molecule type" value="Genomic_DNA"/>
</dbReference>
<proteinExistence type="predicted"/>
<reference evidence="4 5" key="1">
    <citation type="submission" date="2018-06" db="EMBL/GenBank/DDBJ databases">
        <title>Sphaerisporangium craniellae sp. nov., isolated from a marine sponge in the South China Sea.</title>
        <authorList>
            <person name="Li L."/>
        </authorList>
    </citation>
    <scope>NUCLEOTIDE SEQUENCE [LARGE SCALE GENOMIC DNA]</scope>
    <source>
        <strain evidence="4 5">CCTCC AA 208026</strain>
    </source>
</reference>
<name>A0A367FSD7_9ACTN</name>
<dbReference type="InterPro" id="IPR027479">
    <property type="entry name" value="S-Me-THD_N_sf"/>
</dbReference>
<organism evidence="4 5">
    <name type="scientific">Sphaerisporangium album</name>
    <dbReference type="NCBI Taxonomy" id="509200"/>
    <lineage>
        <taxon>Bacteria</taxon>
        <taxon>Bacillati</taxon>
        <taxon>Actinomycetota</taxon>
        <taxon>Actinomycetes</taxon>
        <taxon>Streptosporangiales</taxon>
        <taxon>Streptosporangiaceae</taxon>
        <taxon>Sphaerisporangium</taxon>
    </lineage>
</organism>
<gene>
    <name evidence="4" type="ORF">DQ384_00195</name>
</gene>
<dbReference type="AlphaFoldDB" id="A0A367FSD7"/>
<feature type="domain" description="S-Me-THD-like C-terminal" evidence="3">
    <location>
        <begin position="159"/>
        <end position="337"/>
    </location>
</feature>
<feature type="region of interest" description="Disordered" evidence="1">
    <location>
        <begin position="338"/>
        <end position="360"/>
    </location>
</feature>
<keyword evidence="5" id="KW-1185">Reference proteome</keyword>
<dbReference type="SUPFAM" id="SSF160991">
    <property type="entry name" value="CV3147-like"/>
    <property type="match status" value="1"/>
</dbReference>
<protein>
    <submittedName>
        <fullName evidence="4">DUF917 domain-containing protein</fullName>
    </submittedName>
</protein>
<evidence type="ECO:0000259" key="2">
    <source>
        <dbReference type="Pfam" id="PF06032"/>
    </source>
</evidence>
<dbReference type="InterPro" id="IPR024071">
    <property type="entry name" value="S-Me-THD_C_sf"/>
</dbReference>